<keyword evidence="1" id="KW-0479">Metal-binding</keyword>
<dbReference type="CDD" id="cd03416">
    <property type="entry name" value="CbiX_SirB_N"/>
    <property type="match status" value="1"/>
</dbReference>
<accession>A0A1W6KAK8</accession>
<dbReference type="PANTHER" id="PTHR33542">
    <property type="entry name" value="SIROHYDROCHLORIN FERROCHELATASE, CHLOROPLASTIC"/>
    <property type="match status" value="1"/>
</dbReference>
<dbReference type="EC" id="4.99.1.4" evidence="3"/>
<dbReference type="GO" id="GO:0046872">
    <property type="term" value="F:metal ion binding"/>
    <property type="evidence" value="ECO:0007669"/>
    <property type="project" value="UniProtKB-KW"/>
</dbReference>
<dbReference type="Gene3D" id="3.40.50.1400">
    <property type="match status" value="1"/>
</dbReference>
<dbReference type="GO" id="GO:0051266">
    <property type="term" value="F:sirohydrochlorin ferrochelatase activity"/>
    <property type="evidence" value="ECO:0007669"/>
    <property type="project" value="UniProtKB-EC"/>
</dbReference>
<dbReference type="PANTHER" id="PTHR33542:SF3">
    <property type="entry name" value="SIROHYDROCHLORIN FERROCHELATASE, CHLOROPLASTIC"/>
    <property type="match status" value="1"/>
</dbReference>
<name>A0A1W6KAK8_9GAMM</name>
<gene>
    <name evidence="3" type="primary">sirB</name>
    <name evidence="3" type="ORF">MARSALSMR5_02368</name>
</gene>
<evidence type="ECO:0000256" key="1">
    <source>
        <dbReference type="ARBA" id="ARBA00022723"/>
    </source>
</evidence>
<protein>
    <submittedName>
        <fullName evidence="3">Sirohydrochlorin ferrochelatase</fullName>
        <ecNumber evidence="3">4.99.1.4</ecNumber>
    </submittedName>
</protein>
<dbReference type="Proteomes" id="UP000193100">
    <property type="component" value="Chromosome"/>
</dbReference>
<evidence type="ECO:0000313" key="4">
    <source>
        <dbReference type="Proteomes" id="UP000193100"/>
    </source>
</evidence>
<dbReference type="InterPro" id="IPR050963">
    <property type="entry name" value="Sirohydro_Cobaltochel/CbiX"/>
</dbReference>
<dbReference type="Pfam" id="PF01903">
    <property type="entry name" value="CbiX"/>
    <property type="match status" value="1"/>
</dbReference>
<proteinExistence type="predicted"/>
<dbReference type="SUPFAM" id="SSF53800">
    <property type="entry name" value="Chelatase"/>
    <property type="match status" value="1"/>
</dbReference>
<dbReference type="AlphaFoldDB" id="A0A1W6KAK8"/>
<organism evidence="3 4">
    <name type="scientific">Marinobacter salarius</name>
    <dbReference type="NCBI Taxonomy" id="1420917"/>
    <lineage>
        <taxon>Bacteria</taxon>
        <taxon>Pseudomonadati</taxon>
        <taxon>Pseudomonadota</taxon>
        <taxon>Gammaproteobacteria</taxon>
        <taxon>Pseudomonadales</taxon>
        <taxon>Marinobacteraceae</taxon>
        <taxon>Marinobacter</taxon>
    </lineage>
</organism>
<evidence type="ECO:0000256" key="2">
    <source>
        <dbReference type="ARBA" id="ARBA00023239"/>
    </source>
</evidence>
<keyword evidence="2 3" id="KW-0456">Lyase</keyword>
<dbReference type="InterPro" id="IPR002762">
    <property type="entry name" value="CbiX-like"/>
</dbReference>
<sequence>MNGEAPRIILLAHGSSDERWCRTFEALATPTLESVPGSRIAYMELAEPSLDTVISEGASEGVRQYTVVPMFLAAGRHLRKDVPAMIEGLQSQHEVSITLAPPIGENPELGKAIRDVVIHELDSHKQPA</sequence>
<evidence type="ECO:0000313" key="3">
    <source>
        <dbReference type="EMBL" id="ARM84437.1"/>
    </source>
</evidence>
<reference evidence="3 4" key="1">
    <citation type="submission" date="2017-04" db="EMBL/GenBank/DDBJ databases">
        <title>Genome Sequence of Marinobacter salarius strain SMR5 Isolated from a culture of the Diatom Skeletonema marinoi.</title>
        <authorList>
            <person name="Topel M."/>
            <person name="Pinder M.I.M."/>
            <person name="Johansson O.N."/>
            <person name="Kourtchenko O."/>
            <person name="Godhe A."/>
            <person name="Clarke A.K."/>
        </authorList>
    </citation>
    <scope>NUCLEOTIDE SEQUENCE [LARGE SCALE GENOMIC DNA]</scope>
    <source>
        <strain evidence="3 4">SMR5</strain>
    </source>
</reference>
<dbReference type="STRING" id="1420917.AU15_06995"/>
<dbReference type="EMBL" id="CP020931">
    <property type="protein sequence ID" value="ARM84437.1"/>
    <property type="molecule type" value="Genomic_DNA"/>
</dbReference>
<dbReference type="RefSeq" id="WP_085680844.1">
    <property type="nucleotide sequence ID" value="NZ_CP020931.1"/>
</dbReference>
<dbReference type="GeneID" id="77256312"/>